<dbReference type="InterPro" id="IPR027463">
    <property type="entry name" value="AcrB_DN_DC_subdom"/>
</dbReference>
<dbReference type="PANTHER" id="PTHR32063">
    <property type="match status" value="1"/>
</dbReference>
<dbReference type="Gene3D" id="3.30.70.1430">
    <property type="entry name" value="Multidrug efflux transporter AcrB pore domain"/>
    <property type="match status" value="2"/>
</dbReference>
<dbReference type="InterPro" id="IPR001036">
    <property type="entry name" value="Acrflvin-R"/>
</dbReference>
<gene>
    <name evidence="2" type="ORF">FHY64_06785</name>
</gene>
<feature type="transmembrane region" description="Helical" evidence="1">
    <location>
        <begin position="386"/>
        <end position="409"/>
    </location>
</feature>
<dbReference type="SUPFAM" id="SSF82866">
    <property type="entry name" value="Multidrug efflux transporter AcrB transmembrane domain"/>
    <property type="match status" value="2"/>
</dbReference>
<dbReference type="Proteomes" id="UP000314011">
    <property type="component" value="Unassembled WGS sequence"/>
</dbReference>
<dbReference type="SUPFAM" id="SSF82714">
    <property type="entry name" value="Multidrug efflux transporter AcrB TolC docking domain, DN and DC subdomains"/>
    <property type="match status" value="1"/>
</dbReference>
<dbReference type="PROSITE" id="PS51257">
    <property type="entry name" value="PROKAR_LIPOPROTEIN"/>
    <property type="match status" value="1"/>
</dbReference>
<sequence>MKIARASISNPLITWLLILACLFGGIWGYATVGRLEDPAFTIKQAVVTTQYPGASAEQVAREVSEPLESVIQQMAEVDTITSTNKPGVSRISVELDTTVPADALPQLWDQLRNKVSDEAARLPDGVRPPIVNDGFGDVYGIYFAVTAPGFTDAEKHELATYLRRELLTVDGVADITLAGLPEETIYVIPDMAILANLGISPEAIIGQVQSASSVARAGSAETGDLRIGFDMPEGTDSVRALAELTVTAGDQVIRLTDIARVERGRDTTPLQMIRHNGQEAFTLAVAGDASRNIVDIGNHVDAKVAEMSADLPVGVDLHPIYRQHEVVDEASNSFLINLAASVAIVVAVLALFMGWRAAVVVGVTLLLTVVGTIFFMSLFSIEMERISLGALIIAMGMLVDNAIVVAEGMQLKMLSGRSSRDAADEAANRVQIPLLGATVIGIMAFSGIGLSQDSTGEFMFSLFAVIGISLLLSWLLALTVTPLLAHYVFRRAEEDGSEAYGGRLFRAYGAILRRAIRLRWLVIAGLVVMTGACFWGFGKVENQFFPDSDTPLFYVHYKLPQGTSMDAVGADLAVAEDWLLEQDDVSAVSTFLGGGATRFMLTYSPEQMMPSYGHLIVRMTDVSLIPALRDRLEAFAAEELPNGEFRTQQLAFGPNSGAPVELRLSGNDPVVLRELSERMTDIITEADPTLLNLRTDWREWEPTMVPLYAADRAGNAGISRADVAQAILIETEGVTVAQYREQDRQIPVVVRSRGTGAPVNVMNQVIWSDAASGYVPLAQVIDGIEIEPRNTMIHRRNRVPTLTIQAEVPEGGTASEAMSRIRGAVEAVDLPAGYNMEWGGEYESSSEAQAGLGTKLPLSFLAMVLISVLLFGKLRQPLIIWLLVPMALNGAVIGLLVTGLPFSFTALLGLLSLSGMLIKNGIVLIEEIDLTRETGLPFDDAVVEASVSRLRPVFLAAATTILGMAPLLGDSFFASMSVTIMGGLAFATVLTMIAAPLLYVMLMRRERKADKASALPA</sequence>
<organism evidence="2 3">
    <name type="scientific">Pelagovum pacificum</name>
    <dbReference type="NCBI Taxonomy" id="2588711"/>
    <lineage>
        <taxon>Bacteria</taxon>
        <taxon>Pseudomonadati</taxon>
        <taxon>Pseudomonadota</taxon>
        <taxon>Alphaproteobacteria</taxon>
        <taxon>Rhodobacterales</taxon>
        <taxon>Paracoccaceae</taxon>
        <taxon>Pelagovum</taxon>
    </lineage>
</organism>
<evidence type="ECO:0000313" key="2">
    <source>
        <dbReference type="EMBL" id="TNY32976.1"/>
    </source>
</evidence>
<dbReference type="Gene3D" id="3.30.2090.10">
    <property type="entry name" value="Multidrug efflux transporter AcrB TolC docking domain, DN and DC subdomains"/>
    <property type="match status" value="2"/>
</dbReference>
<dbReference type="AlphaFoldDB" id="A0A5C5GHP7"/>
<dbReference type="OrthoDB" id="9798415at2"/>
<dbReference type="Gene3D" id="3.30.70.1320">
    <property type="entry name" value="Multidrug efflux transporter AcrB pore domain like"/>
    <property type="match status" value="1"/>
</dbReference>
<feature type="transmembrane region" description="Helical" evidence="1">
    <location>
        <begin position="878"/>
        <end position="898"/>
    </location>
</feature>
<protein>
    <submittedName>
        <fullName evidence="2">Efflux RND transporter permease subunit</fullName>
    </submittedName>
</protein>
<keyword evidence="1" id="KW-0812">Transmembrane</keyword>
<keyword evidence="1" id="KW-1133">Transmembrane helix</keyword>
<feature type="transmembrane region" description="Helical" evidence="1">
    <location>
        <begin position="359"/>
        <end position="380"/>
    </location>
</feature>
<evidence type="ECO:0000256" key="1">
    <source>
        <dbReference type="SAM" id="Phobius"/>
    </source>
</evidence>
<feature type="transmembrane region" description="Helical" evidence="1">
    <location>
        <begin position="334"/>
        <end position="352"/>
    </location>
</feature>
<feature type="transmembrane region" description="Helical" evidence="1">
    <location>
        <begin position="953"/>
        <end position="974"/>
    </location>
</feature>
<feature type="transmembrane region" description="Helical" evidence="1">
    <location>
        <begin position="852"/>
        <end position="871"/>
    </location>
</feature>
<dbReference type="Gene3D" id="3.30.70.1440">
    <property type="entry name" value="Multidrug efflux transporter AcrB pore domain"/>
    <property type="match status" value="1"/>
</dbReference>
<name>A0A5C5GHP7_9RHOB</name>
<accession>A0A5C5GHP7</accession>
<feature type="transmembrane region" description="Helical" evidence="1">
    <location>
        <begin position="430"/>
        <end position="450"/>
    </location>
</feature>
<feature type="transmembrane region" description="Helical" evidence="1">
    <location>
        <begin position="462"/>
        <end position="485"/>
    </location>
</feature>
<feature type="transmembrane region" description="Helical" evidence="1">
    <location>
        <begin position="904"/>
        <end position="925"/>
    </location>
</feature>
<comment type="caution">
    <text evidence="2">The sequence shown here is derived from an EMBL/GenBank/DDBJ whole genome shotgun (WGS) entry which is preliminary data.</text>
</comment>
<reference evidence="2 3" key="1">
    <citation type="submission" date="2019-06" db="EMBL/GenBank/DDBJ databases">
        <title>Genome of new Rhodobacteraceae sp. SM1903.</title>
        <authorList>
            <person name="Ren X."/>
        </authorList>
    </citation>
    <scope>NUCLEOTIDE SEQUENCE [LARGE SCALE GENOMIC DNA]</scope>
    <source>
        <strain evidence="2 3">SM1903</strain>
    </source>
</reference>
<proteinExistence type="predicted"/>
<dbReference type="EMBL" id="VFFF01000001">
    <property type="protein sequence ID" value="TNY32976.1"/>
    <property type="molecule type" value="Genomic_DNA"/>
</dbReference>
<keyword evidence="3" id="KW-1185">Reference proteome</keyword>
<feature type="transmembrane region" description="Helical" evidence="1">
    <location>
        <begin position="980"/>
        <end position="1002"/>
    </location>
</feature>
<dbReference type="PRINTS" id="PR00702">
    <property type="entry name" value="ACRIFLAVINRP"/>
</dbReference>
<dbReference type="Gene3D" id="1.20.1640.10">
    <property type="entry name" value="Multidrug efflux transporter AcrB transmembrane domain"/>
    <property type="match status" value="2"/>
</dbReference>
<evidence type="ECO:0000313" key="3">
    <source>
        <dbReference type="Proteomes" id="UP000314011"/>
    </source>
</evidence>
<dbReference type="GO" id="GO:0042910">
    <property type="term" value="F:xenobiotic transmembrane transporter activity"/>
    <property type="evidence" value="ECO:0007669"/>
    <property type="project" value="TreeGrafter"/>
</dbReference>
<dbReference type="GO" id="GO:0005886">
    <property type="term" value="C:plasma membrane"/>
    <property type="evidence" value="ECO:0007669"/>
    <property type="project" value="TreeGrafter"/>
</dbReference>
<keyword evidence="1" id="KW-0472">Membrane</keyword>
<dbReference type="PANTHER" id="PTHR32063:SF18">
    <property type="entry name" value="CATION EFFLUX SYSTEM PROTEIN"/>
    <property type="match status" value="1"/>
</dbReference>
<feature type="transmembrane region" description="Helical" evidence="1">
    <location>
        <begin position="518"/>
        <end position="538"/>
    </location>
</feature>
<dbReference type="SUPFAM" id="SSF82693">
    <property type="entry name" value="Multidrug efflux transporter AcrB pore domain, PN1, PN2, PC1 and PC2 subdomains"/>
    <property type="match status" value="2"/>
</dbReference>
<dbReference type="Pfam" id="PF00873">
    <property type="entry name" value="ACR_tran"/>
    <property type="match status" value="1"/>
</dbReference>
<dbReference type="RefSeq" id="WP_140193659.1">
    <property type="nucleotide sequence ID" value="NZ_CP065915.1"/>
</dbReference>